<keyword evidence="5" id="KW-1133">Transmembrane helix</keyword>
<comment type="caution">
    <text evidence="7">The sequence shown here is derived from an EMBL/GenBank/DDBJ whole genome shotgun (WGS) entry which is preliminary data.</text>
</comment>
<sequence>MERRVDMELAHHRLAQCRSEINCKVCISFTASVVISTFACTLVVFHLLGVQSTVSPVKEATVCSDVDGVLSWQNSSKEDLNMEYNDSERSLVIPKKGFYIIYLQISYRFTENFICKGDNVVLIHEVIKRSLLRYSYTKPKNVISSLETVSCTEKYWGRTTHSMARIFFRKEDRLQVKLSSNWSLVDIYGPHGTKTFWGVYLDRDLK</sequence>
<dbReference type="GO" id="GO:0005125">
    <property type="term" value="F:cytokine activity"/>
    <property type="evidence" value="ECO:0007669"/>
    <property type="project" value="UniProtKB-KW"/>
</dbReference>
<feature type="domain" description="THD" evidence="6">
    <location>
        <begin position="43"/>
        <end position="202"/>
    </location>
</feature>
<evidence type="ECO:0000259" key="6">
    <source>
        <dbReference type="PROSITE" id="PS50049"/>
    </source>
</evidence>
<dbReference type="GO" id="GO:0016020">
    <property type="term" value="C:membrane"/>
    <property type="evidence" value="ECO:0007669"/>
    <property type="project" value="UniProtKB-SubCell"/>
</dbReference>
<dbReference type="GO" id="GO:0005164">
    <property type="term" value="F:tumor necrosis factor receptor binding"/>
    <property type="evidence" value="ECO:0007669"/>
    <property type="project" value="InterPro"/>
</dbReference>
<dbReference type="SMART" id="SM00207">
    <property type="entry name" value="TNF"/>
    <property type="match status" value="1"/>
</dbReference>
<dbReference type="InterPro" id="IPR008983">
    <property type="entry name" value="Tumour_necrosis_fac-like_dom"/>
</dbReference>
<evidence type="ECO:0000256" key="3">
    <source>
        <dbReference type="ARBA" id="ARBA00022514"/>
    </source>
</evidence>
<dbReference type="Gene3D" id="2.60.120.40">
    <property type="match status" value="1"/>
</dbReference>
<dbReference type="PROSITE" id="PS00251">
    <property type="entry name" value="THD_1"/>
    <property type="match status" value="1"/>
</dbReference>
<dbReference type="Pfam" id="PF00229">
    <property type="entry name" value="TNF"/>
    <property type="match status" value="1"/>
</dbReference>
<reference evidence="7" key="1">
    <citation type="submission" date="2020-10" db="EMBL/GenBank/DDBJ databases">
        <title>Chromosome-scale genome assembly of the Allis shad, Alosa alosa.</title>
        <authorList>
            <person name="Margot Z."/>
            <person name="Christophe K."/>
            <person name="Cabau C."/>
            <person name="Louis A."/>
            <person name="Berthelot C."/>
            <person name="Parey E."/>
            <person name="Roest Crollius H."/>
            <person name="Montfort J."/>
            <person name="Robinson-Rechavi M."/>
            <person name="Bucao C."/>
            <person name="Bouchez O."/>
            <person name="Gislard M."/>
            <person name="Lluch J."/>
            <person name="Milhes M."/>
            <person name="Lampietro C."/>
            <person name="Lopez Roques C."/>
            <person name="Donnadieu C."/>
            <person name="Braasch I."/>
            <person name="Desvignes T."/>
            <person name="Postlethwait J."/>
            <person name="Bobe J."/>
            <person name="Guiguen Y."/>
        </authorList>
    </citation>
    <scope>NUCLEOTIDE SEQUENCE</scope>
    <source>
        <strain evidence="7">M-15738</strain>
        <tissue evidence="7">Blood</tissue>
    </source>
</reference>
<evidence type="ECO:0000256" key="5">
    <source>
        <dbReference type="SAM" id="Phobius"/>
    </source>
</evidence>
<dbReference type="PANTHER" id="PTHR11471">
    <property type="entry name" value="TUMOR NECROSIS FACTOR FAMILY MEMBER"/>
    <property type="match status" value="1"/>
</dbReference>
<proteinExistence type="inferred from homology"/>
<comment type="similarity">
    <text evidence="2">Belongs to the tumor necrosis factor family.</text>
</comment>
<keyword evidence="4 5" id="KW-0472">Membrane</keyword>
<organism evidence="7 8">
    <name type="scientific">Alosa alosa</name>
    <name type="common">allis shad</name>
    <dbReference type="NCBI Taxonomy" id="278164"/>
    <lineage>
        <taxon>Eukaryota</taxon>
        <taxon>Metazoa</taxon>
        <taxon>Chordata</taxon>
        <taxon>Craniata</taxon>
        <taxon>Vertebrata</taxon>
        <taxon>Euteleostomi</taxon>
        <taxon>Actinopterygii</taxon>
        <taxon>Neopterygii</taxon>
        <taxon>Teleostei</taxon>
        <taxon>Clupei</taxon>
        <taxon>Clupeiformes</taxon>
        <taxon>Clupeoidei</taxon>
        <taxon>Clupeidae</taxon>
        <taxon>Alosa</taxon>
    </lineage>
</organism>
<dbReference type="PROSITE" id="PS50049">
    <property type="entry name" value="THD_2"/>
    <property type="match status" value="1"/>
</dbReference>
<evidence type="ECO:0000256" key="1">
    <source>
        <dbReference type="ARBA" id="ARBA00004370"/>
    </source>
</evidence>
<dbReference type="InterPro" id="IPR021184">
    <property type="entry name" value="TNF_CS"/>
</dbReference>
<keyword evidence="8" id="KW-1185">Reference proteome</keyword>
<dbReference type="GO" id="GO:0006955">
    <property type="term" value="P:immune response"/>
    <property type="evidence" value="ECO:0007669"/>
    <property type="project" value="InterPro"/>
</dbReference>
<protein>
    <recommendedName>
        <fullName evidence="6">THD domain-containing protein</fullName>
    </recommendedName>
</protein>
<keyword evidence="5" id="KW-0812">Transmembrane</keyword>
<dbReference type="Proteomes" id="UP000823561">
    <property type="component" value="Chromosome 5"/>
</dbReference>
<keyword evidence="3" id="KW-0202">Cytokine</keyword>
<gene>
    <name evidence="7" type="ORF">AALO_G00069690</name>
</gene>
<dbReference type="PANTHER" id="PTHR11471:SF24">
    <property type="entry name" value="TUMOR NECROSIS FACTOR LIGAND SUPERFAMILY MEMBER 15"/>
    <property type="match status" value="1"/>
</dbReference>
<evidence type="ECO:0000313" key="7">
    <source>
        <dbReference type="EMBL" id="KAG5281303.1"/>
    </source>
</evidence>
<name>A0AAV6H1T0_9TELE</name>
<accession>A0AAV6H1T0</accession>
<dbReference type="InterPro" id="IPR006052">
    <property type="entry name" value="TNF_dom"/>
</dbReference>
<evidence type="ECO:0000313" key="8">
    <source>
        <dbReference type="Proteomes" id="UP000823561"/>
    </source>
</evidence>
<dbReference type="AlphaFoldDB" id="A0AAV6H1T0"/>
<dbReference type="GO" id="GO:0005615">
    <property type="term" value="C:extracellular space"/>
    <property type="evidence" value="ECO:0007669"/>
    <property type="project" value="UniProtKB-KW"/>
</dbReference>
<comment type="subcellular location">
    <subcellularLocation>
        <location evidence="1">Membrane</location>
    </subcellularLocation>
</comment>
<feature type="transmembrane region" description="Helical" evidence="5">
    <location>
        <begin position="21"/>
        <end position="48"/>
    </location>
</feature>
<dbReference type="EMBL" id="JADWDJ010000005">
    <property type="protein sequence ID" value="KAG5281303.1"/>
    <property type="molecule type" value="Genomic_DNA"/>
</dbReference>
<dbReference type="SUPFAM" id="SSF49842">
    <property type="entry name" value="TNF-like"/>
    <property type="match status" value="1"/>
</dbReference>
<evidence type="ECO:0000256" key="2">
    <source>
        <dbReference type="ARBA" id="ARBA00008670"/>
    </source>
</evidence>
<evidence type="ECO:0000256" key="4">
    <source>
        <dbReference type="ARBA" id="ARBA00023136"/>
    </source>
</evidence>